<sequence>MQSSLSASRIPKKVSTHRATFSICNVGQELPAHTSLTKIVEAINNANDDKALNFSRVIHRSSDTERLNDVNRNPKCLKALPKRLINGRQHRASPFSIDKSSEHKEKNKIPLIRERPKGSLSYKHLKDLSNVVTNCLSQANVPGRKGMQGVMLVTVHKYDRTYFKRKFVKCDSNEKIEFTPEKCFNCKALKINN</sequence>
<evidence type="ECO:0000313" key="1">
    <source>
        <dbReference type="EMBL" id="OMJ72597.1"/>
    </source>
</evidence>
<protein>
    <submittedName>
        <fullName evidence="1">Uncharacterized protein</fullName>
    </submittedName>
</protein>
<dbReference type="Proteomes" id="UP000187209">
    <property type="component" value="Unassembled WGS sequence"/>
</dbReference>
<dbReference type="AlphaFoldDB" id="A0A1R2B752"/>
<accession>A0A1R2B752</accession>
<proteinExistence type="predicted"/>
<evidence type="ECO:0000313" key="2">
    <source>
        <dbReference type="Proteomes" id="UP000187209"/>
    </source>
</evidence>
<reference evidence="1 2" key="1">
    <citation type="submission" date="2016-11" db="EMBL/GenBank/DDBJ databases">
        <title>The macronuclear genome of Stentor coeruleus: a giant cell with tiny introns.</title>
        <authorList>
            <person name="Slabodnick M."/>
            <person name="Ruby J.G."/>
            <person name="Reiff S.B."/>
            <person name="Swart E.C."/>
            <person name="Gosai S."/>
            <person name="Prabakaran S."/>
            <person name="Witkowska E."/>
            <person name="Larue G.E."/>
            <person name="Fisher S."/>
            <person name="Freeman R.M."/>
            <person name="Gunawardena J."/>
            <person name="Chu W."/>
            <person name="Stover N.A."/>
            <person name="Gregory B.D."/>
            <person name="Nowacki M."/>
            <person name="Derisi J."/>
            <person name="Roy S.W."/>
            <person name="Marshall W.F."/>
            <person name="Sood P."/>
        </authorList>
    </citation>
    <scope>NUCLEOTIDE SEQUENCE [LARGE SCALE GENOMIC DNA]</scope>
    <source>
        <strain evidence="1">WM001</strain>
    </source>
</reference>
<name>A0A1R2B752_9CILI</name>
<comment type="caution">
    <text evidence="1">The sequence shown here is derived from an EMBL/GenBank/DDBJ whole genome shotgun (WGS) entry which is preliminary data.</text>
</comment>
<keyword evidence="2" id="KW-1185">Reference proteome</keyword>
<gene>
    <name evidence="1" type="ORF">SteCoe_28929</name>
</gene>
<dbReference type="EMBL" id="MPUH01000888">
    <property type="protein sequence ID" value="OMJ72597.1"/>
    <property type="molecule type" value="Genomic_DNA"/>
</dbReference>
<organism evidence="1 2">
    <name type="scientific">Stentor coeruleus</name>
    <dbReference type="NCBI Taxonomy" id="5963"/>
    <lineage>
        <taxon>Eukaryota</taxon>
        <taxon>Sar</taxon>
        <taxon>Alveolata</taxon>
        <taxon>Ciliophora</taxon>
        <taxon>Postciliodesmatophora</taxon>
        <taxon>Heterotrichea</taxon>
        <taxon>Heterotrichida</taxon>
        <taxon>Stentoridae</taxon>
        <taxon>Stentor</taxon>
    </lineage>
</organism>